<feature type="binding site" evidence="7">
    <location>
        <position position="76"/>
    </location>
    <ligand>
        <name>ATP</name>
        <dbReference type="ChEBI" id="CHEBI:30616"/>
    </ligand>
</feature>
<evidence type="ECO:0000313" key="10">
    <source>
        <dbReference type="EMBL" id="KFM28300.1"/>
    </source>
</evidence>
<keyword evidence="6 7" id="KW-0067">ATP-binding</keyword>
<keyword evidence="5 10" id="KW-0418">Kinase</keyword>
<proteinExistence type="inferred from homology"/>
<organism evidence="10 11">
    <name type="scientific">Auxenochlorella protothecoides</name>
    <name type="common">Green microalga</name>
    <name type="synonym">Chlorella protothecoides</name>
    <dbReference type="NCBI Taxonomy" id="3075"/>
    <lineage>
        <taxon>Eukaryota</taxon>
        <taxon>Viridiplantae</taxon>
        <taxon>Chlorophyta</taxon>
        <taxon>core chlorophytes</taxon>
        <taxon>Trebouxiophyceae</taxon>
        <taxon>Chlorellales</taxon>
        <taxon>Chlorellaceae</taxon>
        <taxon>Auxenochlorella</taxon>
    </lineage>
</organism>
<dbReference type="PROSITE" id="PS00107">
    <property type="entry name" value="PROTEIN_KINASE_ATP"/>
    <property type="match status" value="1"/>
</dbReference>
<keyword evidence="4 7" id="KW-0547">Nucleotide-binding</keyword>
<feature type="compositionally biased region" description="Pro residues" evidence="8">
    <location>
        <begin position="513"/>
        <end position="535"/>
    </location>
</feature>
<dbReference type="Proteomes" id="UP000028924">
    <property type="component" value="Unassembled WGS sequence"/>
</dbReference>
<dbReference type="GO" id="GO:0008353">
    <property type="term" value="F:RNA polymerase II CTD heptapeptide repeat kinase activity"/>
    <property type="evidence" value="ECO:0007669"/>
    <property type="project" value="TreeGrafter"/>
</dbReference>
<dbReference type="Gene3D" id="1.10.510.10">
    <property type="entry name" value="Transferase(Phosphotransferase) domain 1"/>
    <property type="match status" value="1"/>
</dbReference>
<dbReference type="PROSITE" id="PS50011">
    <property type="entry name" value="PROTEIN_KINASE_DOM"/>
    <property type="match status" value="1"/>
</dbReference>
<evidence type="ECO:0000256" key="2">
    <source>
        <dbReference type="ARBA" id="ARBA00022527"/>
    </source>
</evidence>
<evidence type="ECO:0000256" key="5">
    <source>
        <dbReference type="ARBA" id="ARBA00022777"/>
    </source>
</evidence>
<dbReference type="InterPro" id="IPR017441">
    <property type="entry name" value="Protein_kinase_ATP_BS"/>
</dbReference>
<keyword evidence="2" id="KW-0723">Serine/threonine-protein kinase</keyword>
<dbReference type="PANTHER" id="PTHR24056">
    <property type="entry name" value="CELL DIVISION PROTEIN KINASE"/>
    <property type="match status" value="1"/>
</dbReference>
<keyword evidence="11" id="KW-1185">Reference proteome</keyword>
<gene>
    <name evidence="10" type="ORF">F751_3810</name>
</gene>
<dbReference type="eggNOG" id="KOG0600">
    <property type="taxonomic scope" value="Eukaryota"/>
</dbReference>
<dbReference type="PANTHER" id="PTHR24056:SF546">
    <property type="entry name" value="CYCLIN-DEPENDENT KINASE 12"/>
    <property type="match status" value="1"/>
</dbReference>
<dbReference type="FunFam" id="1.10.510.10:FF:000624">
    <property type="entry name" value="Mitogen-activated protein kinase"/>
    <property type="match status" value="1"/>
</dbReference>
<dbReference type="InterPro" id="IPR008271">
    <property type="entry name" value="Ser/Thr_kinase_AS"/>
</dbReference>
<dbReference type="STRING" id="3075.A0A087SRE6"/>
<feature type="region of interest" description="Disordered" evidence="8">
    <location>
        <begin position="1"/>
        <end position="20"/>
    </location>
</feature>
<dbReference type="OrthoDB" id="28397at2759"/>
<dbReference type="GO" id="GO:0005524">
    <property type="term" value="F:ATP binding"/>
    <property type="evidence" value="ECO:0007669"/>
    <property type="project" value="UniProtKB-UniRule"/>
</dbReference>
<evidence type="ECO:0000256" key="7">
    <source>
        <dbReference type="PROSITE-ProRule" id="PRU10141"/>
    </source>
</evidence>
<dbReference type="InterPro" id="IPR011009">
    <property type="entry name" value="Kinase-like_dom_sf"/>
</dbReference>
<dbReference type="GO" id="GO:0005634">
    <property type="term" value="C:nucleus"/>
    <property type="evidence" value="ECO:0007669"/>
    <property type="project" value="TreeGrafter"/>
</dbReference>
<protein>
    <submittedName>
        <fullName evidence="10">Cyclin-dependent kinase C-2</fullName>
    </submittedName>
</protein>
<keyword evidence="3" id="KW-0808">Transferase</keyword>
<evidence type="ECO:0000256" key="1">
    <source>
        <dbReference type="ARBA" id="ARBA00006485"/>
    </source>
</evidence>
<evidence type="ECO:0000256" key="3">
    <source>
        <dbReference type="ARBA" id="ARBA00022679"/>
    </source>
</evidence>
<dbReference type="GO" id="GO:0000307">
    <property type="term" value="C:cyclin-dependent protein kinase holoenzyme complex"/>
    <property type="evidence" value="ECO:0007669"/>
    <property type="project" value="TreeGrafter"/>
</dbReference>
<dbReference type="PROSITE" id="PS00108">
    <property type="entry name" value="PROTEIN_KINASE_ST"/>
    <property type="match status" value="1"/>
</dbReference>
<dbReference type="RefSeq" id="XP_011401314.1">
    <property type="nucleotide sequence ID" value="XM_011403012.1"/>
</dbReference>
<evidence type="ECO:0000313" key="11">
    <source>
        <dbReference type="Proteomes" id="UP000028924"/>
    </source>
</evidence>
<dbReference type="SUPFAM" id="SSF56112">
    <property type="entry name" value="Protein kinase-like (PK-like)"/>
    <property type="match status" value="1"/>
</dbReference>
<feature type="region of interest" description="Disordered" evidence="8">
    <location>
        <begin position="487"/>
        <end position="542"/>
    </location>
</feature>
<name>A0A087SRE6_AUXPR</name>
<evidence type="ECO:0000259" key="9">
    <source>
        <dbReference type="PROSITE" id="PS50011"/>
    </source>
</evidence>
<evidence type="ECO:0000256" key="4">
    <source>
        <dbReference type="ARBA" id="ARBA00022741"/>
    </source>
</evidence>
<evidence type="ECO:0000256" key="6">
    <source>
        <dbReference type="ARBA" id="ARBA00022840"/>
    </source>
</evidence>
<sequence>MVSQNGSQSRKGKAPSIPAEWKVELPEEGNRGDSIFGGCRSIEAGYQREFVLGQGTYGEVYRAVDRATGDIVAAKKIKMDNEKEGFPITAIREIKILSALAQSKAEINGKILRNHVITLREIVRSGSHKCNNFRGSIYMIFDYMDHDMTGLLARSQREGPPFSVPQIKCYMQQLLLGLALLETNKVLHRDLKNSNLLINDGGILRIGDFGLARYRPQGEEDGQGNGARMTNRVITLWYRPPELLLGAQSYGPEIDMWSAGCIMFEMLTSKPLFSANDELGMCDKIFSIVGKANEKTMPGCTAFSNYQHIDFNNAKYPNNSRLRHHLQNSSIMDAQAKDLMEQMLLLDPKKRISAKEAASHPWFYTHPLPMEPHKIPKYQSSHEMSMKRSRQEGGGAGRGRHPPHPGPPSGKQARLSGPGQALHPGQRAGPQGRGPGGAGPASAGTWQAYPLQQQVPLGGQHPGQPPLRPLVHAASGAPIPYPAAAFVQQGALPGQQPGRGQHPARAPLSVGGVPPPPPAAPMRGPPPGAAPPPPAAWQSQRR</sequence>
<accession>A0A087SRE6</accession>
<dbReference type="InterPro" id="IPR050108">
    <property type="entry name" value="CDK"/>
</dbReference>
<evidence type="ECO:0000256" key="8">
    <source>
        <dbReference type="SAM" id="MobiDB-lite"/>
    </source>
</evidence>
<reference evidence="10 11" key="1">
    <citation type="journal article" date="2014" name="BMC Genomics">
        <title>Oil accumulation mechanisms of the oleaginous microalga Chlorella protothecoides revealed through its genome, transcriptomes, and proteomes.</title>
        <authorList>
            <person name="Gao C."/>
            <person name="Wang Y."/>
            <person name="Shen Y."/>
            <person name="Yan D."/>
            <person name="He X."/>
            <person name="Dai J."/>
            <person name="Wu Q."/>
        </authorList>
    </citation>
    <scope>NUCLEOTIDE SEQUENCE [LARGE SCALE GENOMIC DNA]</scope>
    <source>
        <strain evidence="10 11">0710</strain>
    </source>
</reference>
<dbReference type="KEGG" id="apro:F751_3810"/>
<dbReference type="Pfam" id="PF00069">
    <property type="entry name" value="Pkinase"/>
    <property type="match status" value="1"/>
</dbReference>
<dbReference type="GO" id="GO:0032968">
    <property type="term" value="P:positive regulation of transcription elongation by RNA polymerase II"/>
    <property type="evidence" value="ECO:0007669"/>
    <property type="project" value="TreeGrafter"/>
</dbReference>
<dbReference type="EMBL" id="KL662167">
    <property type="protein sequence ID" value="KFM28300.1"/>
    <property type="molecule type" value="Genomic_DNA"/>
</dbReference>
<feature type="region of interest" description="Disordered" evidence="8">
    <location>
        <begin position="363"/>
        <end position="475"/>
    </location>
</feature>
<dbReference type="InterPro" id="IPR000719">
    <property type="entry name" value="Prot_kinase_dom"/>
</dbReference>
<dbReference type="AlphaFoldDB" id="A0A087SRE6"/>
<dbReference type="Gene3D" id="3.30.200.20">
    <property type="entry name" value="Phosphorylase Kinase, domain 1"/>
    <property type="match status" value="1"/>
</dbReference>
<feature type="domain" description="Protein kinase" evidence="9">
    <location>
        <begin position="46"/>
        <end position="363"/>
    </location>
</feature>
<dbReference type="SMART" id="SM00220">
    <property type="entry name" value="S_TKc"/>
    <property type="match status" value="1"/>
</dbReference>
<comment type="similarity">
    <text evidence="1">Belongs to the protein kinase superfamily. CMGC Ser/Thr protein kinase family. CDC2/CDKX subfamily.</text>
</comment>
<feature type="compositionally biased region" description="Low complexity" evidence="8">
    <location>
        <begin position="440"/>
        <end position="459"/>
    </location>
</feature>
<dbReference type="GeneID" id="23615201"/>